<organism evidence="2 3">
    <name type="scientific">Helianthus annuus</name>
    <name type="common">Common sunflower</name>
    <dbReference type="NCBI Taxonomy" id="4232"/>
    <lineage>
        <taxon>Eukaryota</taxon>
        <taxon>Viridiplantae</taxon>
        <taxon>Streptophyta</taxon>
        <taxon>Embryophyta</taxon>
        <taxon>Tracheophyta</taxon>
        <taxon>Spermatophyta</taxon>
        <taxon>Magnoliopsida</taxon>
        <taxon>eudicotyledons</taxon>
        <taxon>Gunneridae</taxon>
        <taxon>Pentapetalae</taxon>
        <taxon>asterids</taxon>
        <taxon>campanulids</taxon>
        <taxon>Asterales</taxon>
        <taxon>Asteraceae</taxon>
        <taxon>Asteroideae</taxon>
        <taxon>Heliantheae alliance</taxon>
        <taxon>Heliantheae</taxon>
        <taxon>Helianthus</taxon>
    </lineage>
</organism>
<keyword evidence="2" id="KW-0548">Nucleotidyltransferase</keyword>
<comment type="caution">
    <text evidence="2">The sequence shown here is derived from an EMBL/GenBank/DDBJ whole genome shotgun (WGS) entry which is preliminary data.</text>
</comment>
<keyword evidence="3" id="KW-1185">Reference proteome</keyword>
<keyword evidence="2" id="KW-0695">RNA-directed DNA polymerase</keyword>
<protein>
    <submittedName>
        <fullName evidence="2">Reverse transcriptase zinc-binding domain-containing protein</fullName>
    </submittedName>
</protein>
<dbReference type="AlphaFoldDB" id="A0A9K3I401"/>
<evidence type="ECO:0000313" key="2">
    <source>
        <dbReference type="EMBL" id="KAF5789374.1"/>
    </source>
</evidence>
<reference evidence="2" key="1">
    <citation type="journal article" date="2017" name="Nature">
        <title>The sunflower genome provides insights into oil metabolism, flowering and Asterid evolution.</title>
        <authorList>
            <person name="Badouin H."/>
            <person name="Gouzy J."/>
            <person name="Grassa C.J."/>
            <person name="Murat F."/>
            <person name="Staton S.E."/>
            <person name="Cottret L."/>
            <person name="Lelandais-Briere C."/>
            <person name="Owens G.L."/>
            <person name="Carrere S."/>
            <person name="Mayjonade B."/>
            <person name="Legrand L."/>
            <person name="Gill N."/>
            <person name="Kane N.C."/>
            <person name="Bowers J.E."/>
            <person name="Hubner S."/>
            <person name="Bellec A."/>
            <person name="Berard A."/>
            <person name="Berges H."/>
            <person name="Blanchet N."/>
            <person name="Boniface M.C."/>
            <person name="Brunel D."/>
            <person name="Catrice O."/>
            <person name="Chaidir N."/>
            <person name="Claudel C."/>
            <person name="Donnadieu C."/>
            <person name="Faraut T."/>
            <person name="Fievet G."/>
            <person name="Helmstetter N."/>
            <person name="King M."/>
            <person name="Knapp S.J."/>
            <person name="Lai Z."/>
            <person name="Le Paslier M.C."/>
            <person name="Lippi Y."/>
            <person name="Lorenzon L."/>
            <person name="Mandel J.R."/>
            <person name="Marage G."/>
            <person name="Marchand G."/>
            <person name="Marquand E."/>
            <person name="Bret-Mestries E."/>
            <person name="Morien E."/>
            <person name="Nambeesan S."/>
            <person name="Nguyen T."/>
            <person name="Pegot-Espagnet P."/>
            <person name="Pouilly N."/>
            <person name="Raftis F."/>
            <person name="Sallet E."/>
            <person name="Schiex T."/>
            <person name="Thomas J."/>
            <person name="Vandecasteele C."/>
            <person name="Vares D."/>
            <person name="Vear F."/>
            <person name="Vautrin S."/>
            <person name="Crespi M."/>
            <person name="Mangin B."/>
            <person name="Burke J.M."/>
            <person name="Salse J."/>
            <person name="Munos S."/>
            <person name="Vincourt P."/>
            <person name="Rieseberg L.H."/>
            <person name="Langlade N.B."/>
        </authorList>
    </citation>
    <scope>NUCLEOTIDE SEQUENCE</scope>
    <source>
        <tissue evidence="2">Leaves</tissue>
    </source>
</reference>
<accession>A0A9K3I401</accession>
<dbReference type="Pfam" id="PF13966">
    <property type="entry name" value="zf-RVT"/>
    <property type="match status" value="1"/>
</dbReference>
<dbReference type="Gramene" id="mRNA:HanXRQr2_Chr09g0370461">
    <property type="protein sequence ID" value="CDS:HanXRQr2_Chr09g0370461.1"/>
    <property type="gene ID" value="HanXRQr2_Chr09g0370461"/>
</dbReference>
<proteinExistence type="predicted"/>
<keyword evidence="2" id="KW-0808">Transferase</keyword>
<feature type="domain" description="Reverse transcriptase zinc-binding" evidence="1">
    <location>
        <begin position="30"/>
        <end position="99"/>
    </location>
</feature>
<gene>
    <name evidence="2" type="ORF">HanXRQr2_Chr09g0370461</name>
</gene>
<dbReference type="InterPro" id="IPR026960">
    <property type="entry name" value="RVT-Znf"/>
</dbReference>
<reference evidence="2" key="2">
    <citation type="submission" date="2020-06" db="EMBL/GenBank/DDBJ databases">
        <title>Helianthus annuus Genome sequencing and assembly Release 2.</title>
        <authorList>
            <person name="Gouzy J."/>
            <person name="Langlade N."/>
            <person name="Munos S."/>
        </authorList>
    </citation>
    <scope>NUCLEOTIDE SEQUENCE</scope>
    <source>
        <tissue evidence="2">Leaves</tissue>
    </source>
</reference>
<evidence type="ECO:0000313" key="3">
    <source>
        <dbReference type="Proteomes" id="UP000215914"/>
    </source>
</evidence>
<name>A0A9K3I401_HELAN</name>
<dbReference type="GO" id="GO:0003964">
    <property type="term" value="F:RNA-directed DNA polymerase activity"/>
    <property type="evidence" value="ECO:0007669"/>
    <property type="project" value="UniProtKB-KW"/>
</dbReference>
<dbReference type="Proteomes" id="UP000215914">
    <property type="component" value="Unassembled WGS sequence"/>
</dbReference>
<sequence length="108" mass="12688">MEQLMRLMDSFSISDKKDTWEWQGNETDGFSVKGIKRILQELRDVSSLYAMHWFRRVSIRCNLFTWRKEMDRILTADALIKRNIQVILDGCAFCDSLVEASGIILRIL</sequence>
<dbReference type="EMBL" id="MNCJ02000324">
    <property type="protein sequence ID" value="KAF5789374.1"/>
    <property type="molecule type" value="Genomic_DNA"/>
</dbReference>
<evidence type="ECO:0000259" key="1">
    <source>
        <dbReference type="Pfam" id="PF13966"/>
    </source>
</evidence>